<dbReference type="STRING" id="660521.SAMN04487949_0286"/>
<protein>
    <recommendedName>
        <fullName evidence="4">Yip1 domain-containing protein</fullName>
    </recommendedName>
</protein>
<evidence type="ECO:0000256" key="1">
    <source>
        <dbReference type="SAM" id="Phobius"/>
    </source>
</evidence>
<keyword evidence="1" id="KW-0812">Transmembrane</keyword>
<dbReference type="AlphaFoldDB" id="A0A1G9P8Q4"/>
<dbReference type="RefSeq" id="WP_089693348.1">
    <property type="nucleotide sequence ID" value="NZ_FNHL01000001.1"/>
</dbReference>
<name>A0A1G9P8Q4_9EURY</name>
<reference evidence="3" key="1">
    <citation type="submission" date="2016-10" db="EMBL/GenBank/DDBJ databases">
        <authorList>
            <person name="Varghese N."/>
            <person name="Submissions S."/>
        </authorList>
    </citation>
    <scope>NUCLEOTIDE SEQUENCE [LARGE SCALE GENOMIC DNA]</scope>
    <source>
        <strain evidence="3">CGMCC 1.10119</strain>
    </source>
</reference>
<keyword evidence="1" id="KW-1133">Transmembrane helix</keyword>
<sequence>MVVLQAGAVGSPLAIAGTVGAFALFLSVTAHIAARNVLGDVEVKKAFAVGPLPAAIAVVATAFGINSFLAIAAAVVVDAAAIGFLYGRSRKLTAYVTAIHIVVSIILGALIFSLVFLIGSAPG</sequence>
<feature type="transmembrane region" description="Helical" evidence="1">
    <location>
        <begin position="12"/>
        <end position="34"/>
    </location>
</feature>
<gene>
    <name evidence="2" type="ORF">SAMN04487949_0286</name>
</gene>
<evidence type="ECO:0000313" key="3">
    <source>
        <dbReference type="Proteomes" id="UP000199451"/>
    </source>
</evidence>
<dbReference type="OrthoDB" id="326734at2157"/>
<proteinExistence type="predicted"/>
<evidence type="ECO:0008006" key="4">
    <source>
        <dbReference type="Google" id="ProtNLM"/>
    </source>
</evidence>
<dbReference type="Pfam" id="PF24285">
    <property type="entry name" value="DUF7473"/>
    <property type="match status" value="1"/>
</dbReference>
<keyword evidence="1" id="KW-0472">Membrane</keyword>
<evidence type="ECO:0000313" key="2">
    <source>
        <dbReference type="EMBL" id="SDL95168.1"/>
    </source>
</evidence>
<dbReference type="InterPro" id="IPR055896">
    <property type="entry name" value="DUF7473"/>
</dbReference>
<feature type="transmembrane region" description="Helical" evidence="1">
    <location>
        <begin position="94"/>
        <end position="118"/>
    </location>
</feature>
<dbReference type="Proteomes" id="UP000199451">
    <property type="component" value="Unassembled WGS sequence"/>
</dbReference>
<dbReference type="EMBL" id="FNHL01000001">
    <property type="protein sequence ID" value="SDL95168.1"/>
    <property type="molecule type" value="Genomic_DNA"/>
</dbReference>
<keyword evidence="3" id="KW-1185">Reference proteome</keyword>
<organism evidence="2 3">
    <name type="scientific">Halogranum gelatinilyticum</name>
    <dbReference type="NCBI Taxonomy" id="660521"/>
    <lineage>
        <taxon>Archaea</taxon>
        <taxon>Methanobacteriati</taxon>
        <taxon>Methanobacteriota</taxon>
        <taxon>Stenosarchaea group</taxon>
        <taxon>Halobacteria</taxon>
        <taxon>Halobacteriales</taxon>
        <taxon>Haloferacaceae</taxon>
    </lineage>
</organism>
<accession>A0A1G9P8Q4</accession>